<dbReference type="EMBL" id="HBUE01043576">
    <property type="protein sequence ID" value="CAG6461711.1"/>
    <property type="molecule type" value="Transcribed_RNA"/>
</dbReference>
<accession>A0A8D8E1R4</accession>
<name>A0A8D8E1R4_CULPI</name>
<dbReference type="AlphaFoldDB" id="A0A8D8E1R4"/>
<organism evidence="2">
    <name type="scientific">Culex pipiens</name>
    <name type="common">House mosquito</name>
    <dbReference type="NCBI Taxonomy" id="7175"/>
    <lineage>
        <taxon>Eukaryota</taxon>
        <taxon>Metazoa</taxon>
        <taxon>Ecdysozoa</taxon>
        <taxon>Arthropoda</taxon>
        <taxon>Hexapoda</taxon>
        <taxon>Insecta</taxon>
        <taxon>Pterygota</taxon>
        <taxon>Neoptera</taxon>
        <taxon>Endopterygota</taxon>
        <taxon>Diptera</taxon>
        <taxon>Nematocera</taxon>
        <taxon>Culicoidea</taxon>
        <taxon>Culicidae</taxon>
        <taxon>Culicinae</taxon>
        <taxon>Culicini</taxon>
        <taxon>Culex</taxon>
        <taxon>Culex</taxon>
    </lineage>
</organism>
<dbReference type="EMBL" id="HBUE01186263">
    <property type="protein sequence ID" value="CAG6522812.1"/>
    <property type="molecule type" value="Transcribed_RNA"/>
</dbReference>
<feature type="compositionally biased region" description="Basic and acidic residues" evidence="1">
    <location>
        <begin position="126"/>
        <end position="142"/>
    </location>
</feature>
<dbReference type="EMBL" id="HBUE01043577">
    <property type="protein sequence ID" value="CAG6461713.1"/>
    <property type="molecule type" value="Transcribed_RNA"/>
</dbReference>
<feature type="region of interest" description="Disordered" evidence="1">
    <location>
        <begin position="126"/>
        <end position="148"/>
    </location>
</feature>
<dbReference type="EMBL" id="HBUE01291991">
    <property type="protein sequence ID" value="CAG6574440.1"/>
    <property type="molecule type" value="Transcribed_RNA"/>
</dbReference>
<evidence type="ECO:0000313" key="2">
    <source>
        <dbReference type="EMBL" id="CAG6522812.1"/>
    </source>
</evidence>
<protein>
    <submittedName>
        <fullName evidence="2">(northern house mosquito) hypothetical protein</fullName>
    </submittedName>
</protein>
<reference evidence="2" key="1">
    <citation type="submission" date="2021-05" db="EMBL/GenBank/DDBJ databases">
        <authorList>
            <person name="Alioto T."/>
            <person name="Alioto T."/>
            <person name="Gomez Garrido J."/>
        </authorList>
    </citation>
    <scope>NUCLEOTIDE SEQUENCE</scope>
</reference>
<dbReference type="EMBL" id="HBUE01291992">
    <property type="protein sequence ID" value="CAG6574443.1"/>
    <property type="molecule type" value="Transcribed_RNA"/>
</dbReference>
<evidence type="ECO:0000256" key="1">
    <source>
        <dbReference type="SAM" id="MobiDB-lite"/>
    </source>
</evidence>
<sequence length="148" mass="16511">MLRCRKLPRLAILPGKRHVCDQRHGKRTAGRSGLVLPKANVWRDVPTVRVRLPLAHGMGGIAKRCFGSDWSYHGGVRPDPRQYLCLYAGAYHSPYQVAAGRSALAATAEPGHHDEAAQSVLHADGKVREERRRGDVLAEQPKRQLRMH</sequence>
<proteinExistence type="predicted"/>
<dbReference type="EMBL" id="HBUE01186262">
    <property type="protein sequence ID" value="CAG6522809.1"/>
    <property type="molecule type" value="Transcribed_RNA"/>
</dbReference>